<dbReference type="Gene3D" id="1.10.510.10">
    <property type="entry name" value="Transferase(Phosphotransferase) domain 1"/>
    <property type="match status" value="1"/>
</dbReference>
<name>J3PHI0_GAET3</name>
<gene>
    <name evidence="2" type="primary">20353418</name>
    <name evidence="1" type="ORF">GGTG_12960</name>
</gene>
<reference evidence="1" key="3">
    <citation type="submission" date="2010-09" db="EMBL/GenBank/DDBJ databases">
        <title>Annotation of Gaeumannomyces graminis var. tritici R3-111a-1.</title>
        <authorList>
            <consortium name="The Broad Institute Genome Sequencing Platform"/>
            <person name="Ma L.-J."/>
            <person name="Dead R."/>
            <person name="Young S.K."/>
            <person name="Zeng Q."/>
            <person name="Gargeya S."/>
            <person name="Fitzgerald M."/>
            <person name="Haas B."/>
            <person name="Abouelleil A."/>
            <person name="Alvarado L."/>
            <person name="Arachchi H.M."/>
            <person name="Berlin A."/>
            <person name="Brown A."/>
            <person name="Chapman S.B."/>
            <person name="Chen Z."/>
            <person name="Dunbar C."/>
            <person name="Freedman E."/>
            <person name="Gearin G."/>
            <person name="Gellesch M."/>
            <person name="Goldberg J."/>
            <person name="Griggs A."/>
            <person name="Gujja S."/>
            <person name="Heiman D."/>
            <person name="Howarth C."/>
            <person name="Larson L."/>
            <person name="Lui A."/>
            <person name="MacDonald P.J.P."/>
            <person name="Mehta T."/>
            <person name="Montmayeur A."/>
            <person name="Murphy C."/>
            <person name="Neiman D."/>
            <person name="Pearson M."/>
            <person name="Priest M."/>
            <person name="Roberts A."/>
            <person name="Saif S."/>
            <person name="Shea T."/>
            <person name="Shenoy N."/>
            <person name="Sisk P."/>
            <person name="Stolte C."/>
            <person name="Sykes S."/>
            <person name="Yandava C."/>
            <person name="Wortman J."/>
            <person name="Nusbaum C."/>
            <person name="Birren B."/>
        </authorList>
    </citation>
    <scope>NUCLEOTIDE SEQUENCE</scope>
    <source>
        <strain evidence="1">R3-111a-1</strain>
    </source>
</reference>
<dbReference type="EnsemblFungi" id="EJT69341">
    <property type="protein sequence ID" value="EJT69341"/>
    <property type="gene ID" value="GGTG_12960"/>
</dbReference>
<dbReference type="Proteomes" id="UP000006039">
    <property type="component" value="Unassembled WGS sequence"/>
</dbReference>
<dbReference type="InterPro" id="IPR011009">
    <property type="entry name" value="Kinase-like_dom_sf"/>
</dbReference>
<reference evidence="2" key="5">
    <citation type="submission" date="2018-04" db="UniProtKB">
        <authorList>
            <consortium name="EnsemblFungi"/>
        </authorList>
    </citation>
    <scope>IDENTIFICATION</scope>
    <source>
        <strain evidence="2">R3-111a-1</strain>
    </source>
</reference>
<keyword evidence="3" id="KW-1185">Reference proteome</keyword>
<evidence type="ECO:0000313" key="1">
    <source>
        <dbReference type="EMBL" id="EJT69341.1"/>
    </source>
</evidence>
<evidence type="ECO:0000313" key="2">
    <source>
        <dbReference type="EnsemblFungi" id="EJT69341"/>
    </source>
</evidence>
<accession>J3PHI0</accession>
<organism evidence="1">
    <name type="scientific">Gaeumannomyces tritici (strain R3-111a-1)</name>
    <name type="common">Wheat and barley take-all root rot fungus</name>
    <name type="synonym">Gaeumannomyces graminis var. tritici</name>
    <dbReference type="NCBI Taxonomy" id="644352"/>
    <lineage>
        <taxon>Eukaryota</taxon>
        <taxon>Fungi</taxon>
        <taxon>Dikarya</taxon>
        <taxon>Ascomycota</taxon>
        <taxon>Pezizomycotina</taxon>
        <taxon>Sordariomycetes</taxon>
        <taxon>Sordariomycetidae</taxon>
        <taxon>Magnaporthales</taxon>
        <taxon>Magnaporthaceae</taxon>
        <taxon>Gaeumannomyces</taxon>
    </lineage>
</organism>
<dbReference type="RefSeq" id="XP_009229126.1">
    <property type="nucleotide sequence ID" value="XM_009230862.1"/>
</dbReference>
<dbReference type="OrthoDB" id="2687876at2759"/>
<dbReference type="AlphaFoldDB" id="J3PHI0"/>
<evidence type="ECO:0008006" key="4">
    <source>
        <dbReference type="Google" id="ProtNLM"/>
    </source>
</evidence>
<reference evidence="1" key="2">
    <citation type="submission" date="2010-07" db="EMBL/GenBank/DDBJ databases">
        <authorList>
            <consortium name="The Broad Institute Genome Sequencing Platform"/>
            <consortium name="Broad Institute Genome Sequencing Center for Infectious Disease"/>
            <person name="Ma L.-J."/>
            <person name="Dead R."/>
            <person name="Young S."/>
            <person name="Zeng Q."/>
            <person name="Koehrsen M."/>
            <person name="Alvarado L."/>
            <person name="Berlin A."/>
            <person name="Chapman S.B."/>
            <person name="Chen Z."/>
            <person name="Freedman E."/>
            <person name="Gellesch M."/>
            <person name="Goldberg J."/>
            <person name="Griggs A."/>
            <person name="Gujja S."/>
            <person name="Heilman E.R."/>
            <person name="Heiman D."/>
            <person name="Hepburn T."/>
            <person name="Howarth C."/>
            <person name="Jen D."/>
            <person name="Larson L."/>
            <person name="Mehta T."/>
            <person name="Neiman D."/>
            <person name="Pearson M."/>
            <person name="Roberts A."/>
            <person name="Saif S."/>
            <person name="Shea T."/>
            <person name="Shenoy N."/>
            <person name="Sisk P."/>
            <person name="Stolte C."/>
            <person name="Sykes S."/>
            <person name="Walk T."/>
            <person name="White J."/>
            <person name="Yandava C."/>
            <person name="Haas B."/>
            <person name="Nusbaum C."/>
            <person name="Birren B."/>
        </authorList>
    </citation>
    <scope>NUCLEOTIDE SEQUENCE</scope>
    <source>
        <strain evidence="1">R3-111a-1</strain>
    </source>
</reference>
<evidence type="ECO:0000313" key="3">
    <source>
        <dbReference type="Proteomes" id="UP000006039"/>
    </source>
</evidence>
<protein>
    <recommendedName>
        <fullName evidence="4">Alpha-galactosidase A</fullName>
    </recommendedName>
</protein>
<proteinExistence type="predicted"/>
<sequence>MAIVQATPSIISMDFGNGRDDSHFRIRSGHKVKYITILPRTLSVDTLDDMPLDFEAILPPLDYGGDGWTHASVFRDAQTGELAASLSSPTMAGVESVWHPEMIDMMDLDKIKTWSMLVQLCRYHPSSSSSLSSHVDQDEAGAATATVAGPTTRVVVAKMARFEWEVAYIEGETRGYKLLEGTGLAPRFLGHIHEGGRVMGVLLELLEGGRPAGVEDLAACSEALGRLHAMGILHGDTNRHNFLVFPGGGGDGGKKVVILDFEKHKEGASRDELDAEMEGLKAQLEEETGRGAGFPR</sequence>
<dbReference type="VEuPathDB" id="FungiDB:GGTG_12960"/>
<dbReference type="eggNOG" id="ENOG502RX2Z">
    <property type="taxonomic scope" value="Eukaryota"/>
</dbReference>
<dbReference type="SUPFAM" id="SSF56112">
    <property type="entry name" value="Protein kinase-like (PK-like)"/>
    <property type="match status" value="1"/>
</dbReference>
<dbReference type="STRING" id="644352.J3PHI0"/>
<reference evidence="3" key="1">
    <citation type="submission" date="2010-07" db="EMBL/GenBank/DDBJ databases">
        <title>The genome sequence of Gaeumannomyces graminis var. tritici strain R3-111a-1.</title>
        <authorList>
            <consortium name="The Broad Institute Genome Sequencing Platform"/>
            <person name="Ma L.-J."/>
            <person name="Dead R."/>
            <person name="Young S."/>
            <person name="Zeng Q."/>
            <person name="Koehrsen M."/>
            <person name="Alvarado L."/>
            <person name="Berlin A."/>
            <person name="Chapman S.B."/>
            <person name="Chen Z."/>
            <person name="Freedman E."/>
            <person name="Gellesch M."/>
            <person name="Goldberg J."/>
            <person name="Griggs A."/>
            <person name="Gujja S."/>
            <person name="Heilman E.R."/>
            <person name="Heiman D."/>
            <person name="Hepburn T."/>
            <person name="Howarth C."/>
            <person name="Jen D."/>
            <person name="Larson L."/>
            <person name="Mehta T."/>
            <person name="Neiman D."/>
            <person name="Pearson M."/>
            <person name="Roberts A."/>
            <person name="Saif S."/>
            <person name="Shea T."/>
            <person name="Shenoy N."/>
            <person name="Sisk P."/>
            <person name="Stolte C."/>
            <person name="Sykes S."/>
            <person name="Walk T."/>
            <person name="White J."/>
            <person name="Yandava C."/>
            <person name="Haas B."/>
            <person name="Nusbaum C."/>
            <person name="Birren B."/>
        </authorList>
    </citation>
    <scope>NUCLEOTIDE SEQUENCE [LARGE SCALE GENOMIC DNA]</scope>
    <source>
        <strain evidence="3">R3-111a-1</strain>
    </source>
</reference>
<reference evidence="2" key="4">
    <citation type="journal article" date="2015" name="G3 (Bethesda)">
        <title>Genome sequences of three phytopathogenic species of the Magnaporthaceae family of fungi.</title>
        <authorList>
            <person name="Okagaki L.H."/>
            <person name="Nunes C.C."/>
            <person name="Sailsbery J."/>
            <person name="Clay B."/>
            <person name="Brown D."/>
            <person name="John T."/>
            <person name="Oh Y."/>
            <person name="Young N."/>
            <person name="Fitzgerald M."/>
            <person name="Haas B.J."/>
            <person name="Zeng Q."/>
            <person name="Young S."/>
            <person name="Adiconis X."/>
            <person name="Fan L."/>
            <person name="Levin J.Z."/>
            <person name="Mitchell T.K."/>
            <person name="Okubara P.A."/>
            <person name="Farman M.L."/>
            <person name="Kohn L.M."/>
            <person name="Birren B."/>
            <person name="Ma L.-J."/>
            <person name="Dean R.A."/>
        </authorList>
    </citation>
    <scope>NUCLEOTIDE SEQUENCE</scope>
    <source>
        <strain evidence="2">R3-111a-1</strain>
    </source>
</reference>
<dbReference type="Pfam" id="PF06293">
    <property type="entry name" value="Kdo"/>
    <property type="match status" value="1"/>
</dbReference>
<dbReference type="GeneID" id="20353418"/>
<dbReference type="HOGENOM" id="CLU_064787_2_0_1"/>
<dbReference type="EMBL" id="GL385404">
    <property type="protein sequence ID" value="EJT69341.1"/>
    <property type="molecule type" value="Genomic_DNA"/>
</dbReference>